<dbReference type="OMA" id="THVFGTK"/>
<gene>
    <name evidence="1" type="ORF">PGRI_022880</name>
</gene>
<protein>
    <recommendedName>
        <fullName evidence="3">F-box domain-containing protein</fullName>
    </recommendedName>
</protein>
<dbReference type="RefSeq" id="XP_040646954.1">
    <property type="nucleotide sequence ID" value="XM_040790001.1"/>
</dbReference>
<sequence length="559" mass="63612">MAFCFPIALLPLCYPTPHVPEKGFQDLPAEIKLLIIEFLDRDTLTLSRLAACNRELYDMAMPTLYANVSLGAPTHYRIWPGLAWPADRRSLERFLLTMLRKPHLAILVKSLDLTDLHDLCIAHRQLSASHPKRKQLTIEPLCPEDHQMIVDAATKIPLGKIMGESLGQAIEPNPPRSDALVAVLLGYLPALERLEMPMESDDPPRDPTTTAWSLTERVLVSMAGMRPGGTSVVAGAQTLMLSKLTHLKVEIDGTFPSADIDWLMVFLQIPTLTHVFGTKWTNLPLWVRPAYRDCQRLVHLELRDCTFNGPNLRRLLKSANKLETFIYERGWTNKKGWVLKSAELSHALQYTSQTLTCLELSINRCARKVYEELYLQPLDLAGLRHLKKLRISAGYLVQTESKMEYFEGRFWRLYDQDGILNSGRPLHELLPKSLEQLHIVQINDGLEFILLCEKLSQSLYGRVVPILSEAHQFQHLKEIIIEAPFEDHGEHLFETLSKAANQAGVKLTTIDNSTDYVRSWITGESRVSCPNKKIDWGFDGKIQWAHPFTRRGAMNHDLH</sequence>
<name>A0A135LHL7_PENPA</name>
<accession>A0A135LHL7</accession>
<evidence type="ECO:0000313" key="2">
    <source>
        <dbReference type="Proteomes" id="UP000070168"/>
    </source>
</evidence>
<evidence type="ECO:0008006" key="3">
    <source>
        <dbReference type="Google" id="ProtNLM"/>
    </source>
</evidence>
<dbReference type="AlphaFoldDB" id="A0A135LHL7"/>
<reference evidence="1 2" key="1">
    <citation type="journal article" date="2016" name="BMC Genomics">
        <title>Genome sequencing and secondary metabolism of the postharvest pathogen Penicillium griseofulvum.</title>
        <authorList>
            <person name="Banani H."/>
            <person name="Marcet-Houben M."/>
            <person name="Ballester A.R."/>
            <person name="Abbruscato P."/>
            <person name="Gonzalez-Candelas L."/>
            <person name="Gabaldon T."/>
            <person name="Spadaro D."/>
        </authorList>
    </citation>
    <scope>NUCLEOTIDE SEQUENCE [LARGE SCALE GENOMIC DNA]</scope>
    <source>
        <strain evidence="1 2">PG3</strain>
    </source>
</reference>
<dbReference type="EMBL" id="LHQR01000065">
    <property type="protein sequence ID" value="KXG48418.1"/>
    <property type="molecule type" value="Genomic_DNA"/>
</dbReference>
<dbReference type="GeneID" id="63705301"/>
<keyword evidence="2" id="KW-1185">Reference proteome</keyword>
<dbReference type="STRING" id="5078.A0A135LHL7"/>
<dbReference type="OrthoDB" id="4422269at2759"/>
<comment type="caution">
    <text evidence="1">The sequence shown here is derived from an EMBL/GenBank/DDBJ whole genome shotgun (WGS) entry which is preliminary data.</text>
</comment>
<proteinExistence type="predicted"/>
<evidence type="ECO:0000313" key="1">
    <source>
        <dbReference type="EMBL" id="KXG48418.1"/>
    </source>
</evidence>
<dbReference type="Proteomes" id="UP000070168">
    <property type="component" value="Unassembled WGS sequence"/>
</dbReference>
<organism evidence="1 2">
    <name type="scientific">Penicillium patulum</name>
    <name type="common">Penicillium griseofulvum</name>
    <dbReference type="NCBI Taxonomy" id="5078"/>
    <lineage>
        <taxon>Eukaryota</taxon>
        <taxon>Fungi</taxon>
        <taxon>Dikarya</taxon>
        <taxon>Ascomycota</taxon>
        <taxon>Pezizomycotina</taxon>
        <taxon>Eurotiomycetes</taxon>
        <taxon>Eurotiomycetidae</taxon>
        <taxon>Eurotiales</taxon>
        <taxon>Aspergillaceae</taxon>
        <taxon>Penicillium</taxon>
    </lineage>
</organism>